<keyword evidence="3" id="KW-0560">Oxidoreductase</keyword>
<dbReference type="PANTHER" id="PTHR24320">
    <property type="entry name" value="RETINOL DEHYDROGENASE"/>
    <property type="match status" value="1"/>
</dbReference>
<dbReference type="OMA" id="CHPGNAI"/>
<dbReference type="AlphaFoldDB" id="A0A0U1LZZ7"/>
<comment type="similarity">
    <text evidence="1">Belongs to the short-chain dehydrogenases/reductases (SDR) family.</text>
</comment>
<evidence type="ECO:0000313" key="6">
    <source>
        <dbReference type="Proteomes" id="UP000054383"/>
    </source>
</evidence>
<dbReference type="PANTHER" id="PTHR24320:SF148">
    <property type="entry name" value="NAD(P)-BINDING ROSSMANN-FOLD SUPERFAMILY PROTEIN"/>
    <property type="match status" value="1"/>
</dbReference>
<dbReference type="Gene3D" id="3.40.50.720">
    <property type="entry name" value="NAD(P)-binding Rossmann-like Domain"/>
    <property type="match status" value="1"/>
</dbReference>
<dbReference type="GO" id="GO:0016491">
    <property type="term" value="F:oxidoreductase activity"/>
    <property type="evidence" value="ECO:0007669"/>
    <property type="project" value="UniProtKB-KW"/>
</dbReference>
<dbReference type="Proteomes" id="UP000054383">
    <property type="component" value="Unassembled WGS sequence"/>
</dbReference>
<gene>
    <name evidence="5" type="ORF">PISL3812_05320</name>
</gene>
<dbReference type="PRINTS" id="PR00081">
    <property type="entry name" value="GDHRDH"/>
</dbReference>
<dbReference type="STRING" id="28573.A0A0U1LZZ7"/>
<evidence type="ECO:0008006" key="7">
    <source>
        <dbReference type="Google" id="ProtNLM"/>
    </source>
</evidence>
<evidence type="ECO:0000256" key="2">
    <source>
        <dbReference type="ARBA" id="ARBA00022857"/>
    </source>
</evidence>
<sequence length="365" mass="40155">MKEQEFLNSIEDLSGKIAIVTGGAKGIGLETTVYLASKGATVYVAARKSEGTDVGIEEARRRVRAATTKTSDDAGKSDGDEKIKHHDLDLSSMKTAWQSAQAFKKLEQKLDVLICNAGVSMTTLQKLSPDGYETMFAVNHLGHFAFVAALLDIIKNTADTTQDGRIIFTISDAYKQAKKLDYEKLKTSKPEDGKTLKDIGDAWMRYADSKLAIVYSTIELSNRLRNADIANIYLNACHPGNAINTTLGTGHQTAVNPTMERAVRGFLNLLIGNSTQDSAKTQVYLAGNKSIKEKGVHGENWEPEFSMFGSTYKGCAWKEYTQLGRDEEERKKLWNVTVDALRKAVGEEEIQSVETLKKLLNAGSE</sequence>
<dbReference type="OrthoDB" id="191139at2759"/>
<evidence type="ECO:0000256" key="4">
    <source>
        <dbReference type="SAM" id="MobiDB-lite"/>
    </source>
</evidence>
<evidence type="ECO:0000256" key="3">
    <source>
        <dbReference type="ARBA" id="ARBA00023002"/>
    </source>
</evidence>
<dbReference type="InterPro" id="IPR036291">
    <property type="entry name" value="NAD(P)-bd_dom_sf"/>
</dbReference>
<evidence type="ECO:0000313" key="5">
    <source>
        <dbReference type="EMBL" id="CRG88291.1"/>
    </source>
</evidence>
<dbReference type="InterPro" id="IPR002347">
    <property type="entry name" value="SDR_fam"/>
</dbReference>
<name>A0A0U1LZZ7_TALIS</name>
<organism evidence="5 6">
    <name type="scientific">Talaromyces islandicus</name>
    <name type="common">Penicillium islandicum</name>
    <dbReference type="NCBI Taxonomy" id="28573"/>
    <lineage>
        <taxon>Eukaryota</taxon>
        <taxon>Fungi</taxon>
        <taxon>Dikarya</taxon>
        <taxon>Ascomycota</taxon>
        <taxon>Pezizomycotina</taxon>
        <taxon>Eurotiomycetes</taxon>
        <taxon>Eurotiomycetidae</taxon>
        <taxon>Eurotiales</taxon>
        <taxon>Trichocomaceae</taxon>
        <taxon>Talaromyces</taxon>
        <taxon>Talaromyces sect. Islandici</taxon>
    </lineage>
</organism>
<feature type="region of interest" description="Disordered" evidence="4">
    <location>
        <begin position="59"/>
        <end position="83"/>
    </location>
</feature>
<proteinExistence type="inferred from homology"/>
<protein>
    <recommendedName>
        <fullName evidence="7">NAD(P)-binding protein</fullName>
    </recommendedName>
</protein>
<reference evidence="5 6" key="1">
    <citation type="submission" date="2015-04" db="EMBL/GenBank/DDBJ databases">
        <authorList>
            <person name="Syromyatnikov M.Y."/>
            <person name="Popov V.N."/>
        </authorList>
    </citation>
    <scope>NUCLEOTIDE SEQUENCE [LARGE SCALE GENOMIC DNA]</scope>
    <source>
        <strain evidence="5">WF-38-12</strain>
    </source>
</reference>
<accession>A0A0U1LZZ7</accession>
<dbReference type="EMBL" id="CVMT01000004">
    <property type="protein sequence ID" value="CRG88291.1"/>
    <property type="molecule type" value="Genomic_DNA"/>
</dbReference>
<feature type="compositionally biased region" description="Basic and acidic residues" evidence="4">
    <location>
        <begin position="70"/>
        <end position="83"/>
    </location>
</feature>
<evidence type="ECO:0000256" key="1">
    <source>
        <dbReference type="ARBA" id="ARBA00006484"/>
    </source>
</evidence>
<keyword evidence="2" id="KW-0521">NADP</keyword>
<dbReference type="SUPFAM" id="SSF51735">
    <property type="entry name" value="NAD(P)-binding Rossmann-fold domains"/>
    <property type="match status" value="1"/>
</dbReference>
<dbReference type="Pfam" id="PF00106">
    <property type="entry name" value="adh_short"/>
    <property type="match status" value="1"/>
</dbReference>
<keyword evidence="6" id="KW-1185">Reference proteome</keyword>